<keyword evidence="2" id="KW-1185">Reference proteome</keyword>
<protein>
    <submittedName>
        <fullName evidence="1">Uncharacterized protein</fullName>
    </submittedName>
</protein>
<gene>
    <name evidence="1" type="ORF">Ga0074812_15525</name>
</gene>
<accession>A0A0S4QZJ9</accession>
<sequence length="69" mass="8192">MFDILGDRERALAIVQRRGRDHFLMLLDRLASLYHGCDCEIYKFSLEWIDEPYLLKARGIHGDLLIGWR</sequence>
<dbReference type="AlphaFoldDB" id="A0A0S4QZJ9"/>
<reference evidence="2" key="1">
    <citation type="submission" date="2015-11" db="EMBL/GenBank/DDBJ databases">
        <authorList>
            <person name="Varghese N."/>
        </authorList>
    </citation>
    <scope>NUCLEOTIDE SEQUENCE [LARGE SCALE GENOMIC DNA]</scope>
    <source>
        <strain evidence="2">DSM 45899</strain>
    </source>
</reference>
<dbReference type="Proteomes" id="UP000198802">
    <property type="component" value="Unassembled WGS sequence"/>
</dbReference>
<organism evidence="1 2">
    <name type="scientific">Parafrankia irregularis</name>
    <dbReference type="NCBI Taxonomy" id="795642"/>
    <lineage>
        <taxon>Bacteria</taxon>
        <taxon>Bacillati</taxon>
        <taxon>Actinomycetota</taxon>
        <taxon>Actinomycetes</taxon>
        <taxon>Frankiales</taxon>
        <taxon>Frankiaceae</taxon>
        <taxon>Parafrankia</taxon>
    </lineage>
</organism>
<evidence type="ECO:0000313" key="2">
    <source>
        <dbReference type="Proteomes" id="UP000198802"/>
    </source>
</evidence>
<evidence type="ECO:0000313" key="1">
    <source>
        <dbReference type="EMBL" id="CUU61089.1"/>
    </source>
</evidence>
<proteinExistence type="predicted"/>
<name>A0A0S4QZJ9_9ACTN</name>
<dbReference type="EMBL" id="FAOZ01000055">
    <property type="protein sequence ID" value="CUU61089.1"/>
    <property type="molecule type" value="Genomic_DNA"/>
</dbReference>